<accession>A0A368L6L6</accession>
<feature type="binding site" evidence="7">
    <location>
        <position position="155"/>
    </location>
    <ligand>
        <name>Zn(2+)</name>
        <dbReference type="ChEBI" id="CHEBI:29105"/>
        <label>2</label>
    </ligand>
</feature>
<comment type="pathway">
    <text evidence="2 7">Secondary metabolite metabolism; methylglyoxal degradation; (R)-lactate from methylglyoxal: step 2/2.</text>
</comment>
<dbReference type="InterPro" id="IPR036866">
    <property type="entry name" value="RibonucZ/Hydroxyglut_hydro"/>
</dbReference>
<dbReference type="PIRSF" id="PIRSF005457">
    <property type="entry name" value="Glx"/>
    <property type="match status" value="1"/>
</dbReference>
<gene>
    <name evidence="7 9" type="primary">gloB</name>
    <name evidence="9" type="ORF">DU000_00105</name>
</gene>
<comment type="function">
    <text evidence="7">Thiolesterase that catalyzes the hydrolysis of S-D-lactoyl-glutathione to form glutathione and D-lactic acid.</text>
</comment>
<keyword evidence="4 7" id="KW-0479">Metal-binding</keyword>
<dbReference type="EMBL" id="QPGB01000001">
    <property type="protein sequence ID" value="RCS59202.1"/>
    <property type="molecule type" value="Genomic_DNA"/>
</dbReference>
<dbReference type="Proteomes" id="UP000252357">
    <property type="component" value="Unassembled WGS sequence"/>
</dbReference>
<feature type="binding site" evidence="7">
    <location>
        <position position="134"/>
    </location>
    <ligand>
        <name>Zn(2+)</name>
        <dbReference type="ChEBI" id="CHEBI:29105"/>
        <label>1</label>
    </ligand>
</feature>
<evidence type="ECO:0000313" key="9">
    <source>
        <dbReference type="EMBL" id="RCS59202.1"/>
    </source>
</evidence>
<feature type="binding site" evidence="7">
    <location>
        <position position="80"/>
    </location>
    <ligand>
        <name>Zn(2+)</name>
        <dbReference type="ChEBI" id="CHEBI:29105"/>
        <label>2</label>
    </ligand>
</feature>
<sequence length="288" mass="31426">MTTETSHEHITTHPNFTVHGLPAYRDNYIWVIKQPVAPIWQRAAVITLIDPGQAEPVLRWLAQHQCAPDQILITHQHPDHIGGLAQLRRAYPHVPVYGPHNEPIADLTHRLAGPTTVPMPADLAPIQVIPVPGHTGGHLAYYLEDATAPALFCGDTLFASGCGRVFSALGGTVEALNASLSRLSALPGNTHIYCAHEYTLSNLAFACHLEPHAANLLAYRQAVENQRAEQRPTVPTTLAHELQMNPFLRCHEAALQTAVMGYAAPGAAAALACFKEMRSQKDQFQPPR</sequence>
<dbReference type="SUPFAM" id="SSF56281">
    <property type="entry name" value="Metallo-hydrolase/oxidoreductase"/>
    <property type="match status" value="1"/>
</dbReference>
<reference evidence="9 10" key="1">
    <citation type="journal article" date="2018" name="Int. J. Syst. Evol. Microbiol.">
        <title>Parvibium lacunae gen. nov., sp. nov., a new member of the family Alcaligenaceae isolated from a freshwater pond.</title>
        <authorList>
            <person name="Chen W.M."/>
            <person name="Xie P.B."/>
            <person name="Hsu M.Y."/>
            <person name="Sheu S.Y."/>
        </authorList>
    </citation>
    <scope>NUCLEOTIDE SEQUENCE [LARGE SCALE GENOMIC DNA]</scope>
    <source>
        <strain evidence="9 10">KMB9</strain>
    </source>
</reference>
<dbReference type="Pfam" id="PF16123">
    <property type="entry name" value="HAGH_C"/>
    <property type="match status" value="1"/>
</dbReference>
<dbReference type="InterPro" id="IPR017782">
    <property type="entry name" value="Hydroxyacylglutathione_Hdrlase"/>
</dbReference>
<evidence type="ECO:0000256" key="7">
    <source>
        <dbReference type="HAMAP-Rule" id="MF_01374"/>
    </source>
</evidence>
<feature type="binding site" evidence="7">
    <location>
        <position position="196"/>
    </location>
    <ligand>
        <name>Zn(2+)</name>
        <dbReference type="ChEBI" id="CHEBI:29105"/>
        <label>2</label>
    </ligand>
</feature>
<feature type="binding site" evidence="7">
    <location>
        <position position="75"/>
    </location>
    <ligand>
        <name>Zn(2+)</name>
        <dbReference type="ChEBI" id="CHEBI:29105"/>
        <label>1</label>
    </ligand>
</feature>
<evidence type="ECO:0000259" key="8">
    <source>
        <dbReference type="SMART" id="SM00849"/>
    </source>
</evidence>
<comment type="similarity">
    <text evidence="3 7">Belongs to the metallo-beta-lactamase superfamily. Glyoxalase II family.</text>
</comment>
<dbReference type="Gene3D" id="3.60.15.10">
    <property type="entry name" value="Ribonuclease Z/Hydroxyacylglutathione hydrolase-like"/>
    <property type="match status" value="1"/>
</dbReference>
<dbReference type="Pfam" id="PF00753">
    <property type="entry name" value="Lactamase_B"/>
    <property type="match status" value="1"/>
</dbReference>
<evidence type="ECO:0000313" key="10">
    <source>
        <dbReference type="Proteomes" id="UP000252357"/>
    </source>
</evidence>
<dbReference type="PANTHER" id="PTHR43705:SF1">
    <property type="entry name" value="HYDROXYACYLGLUTATHIONE HYDROLASE GLOB"/>
    <property type="match status" value="1"/>
</dbReference>
<protein>
    <recommendedName>
        <fullName evidence="7">Hydroxyacylglutathione hydrolase</fullName>
        <ecNumber evidence="7">3.1.2.6</ecNumber>
    </recommendedName>
    <alternativeName>
        <fullName evidence="7">Glyoxalase II</fullName>
        <shortName evidence="7">Glx II</shortName>
    </alternativeName>
</protein>
<dbReference type="InterPro" id="IPR001279">
    <property type="entry name" value="Metallo-B-lactamas"/>
</dbReference>
<evidence type="ECO:0000256" key="2">
    <source>
        <dbReference type="ARBA" id="ARBA00004963"/>
    </source>
</evidence>
<dbReference type="GO" id="GO:0046872">
    <property type="term" value="F:metal ion binding"/>
    <property type="evidence" value="ECO:0007669"/>
    <property type="project" value="UniProtKB-KW"/>
</dbReference>
<dbReference type="PANTHER" id="PTHR43705">
    <property type="entry name" value="HYDROXYACYLGLUTATHIONE HYDROLASE"/>
    <property type="match status" value="1"/>
</dbReference>
<dbReference type="InterPro" id="IPR032282">
    <property type="entry name" value="HAGH_C"/>
</dbReference>
<evidence type="ECO:0000256" key="5">
    <source>
        <dbReference type="ARBA" id="ARBA00022801"/>
    </source>
</evidence>
<dbReference type="GO" id="GO:0019243">
    <property type="term" value="P:methylglyoxal catabolic process to D-lactate via S-lactoyl-glutathione"/>
    <property type="evidence" value="ECO:0007669"/>
    <property type="project" value="UniProtKB-UniRule"/>
</dbReference>
<dbReference type="RefSeq" id="WP_114401352.1">
    <property type="nucleotide sequence ID" value="NZ_QPGB01000001.1"/>
</dbReference>
<evidence type="ECO:0000256" key="4">
    <source>
        <dbReference type="ARBA" id="ARBA00022723"/>
    </source>
</evidence>
<keyword evidence="10" id="KW-1185">Reference proteome</keyword>
<dbReference type="OrthoDB" id="9802248at2"/>
<feature type="binding site" evidence="7">
    <location>
        <position position="155"/>
    </location>
    <ligand>
        <name>Zn(2+)</name>
        <dbReference type="ChEBI" id="CHEBI:29105"/>
        <label>1</label>
    </ligand>
</feature>
<dbReference type="SMART" id="SM00849">
    <property type="entry name" value="Lactamase_B"/>
    <property type="match status" value="1"/>
</dbReference>
<organism evidence="9 10">
    <name type="scientific">Parvibium lacunae</name>
    <dbReference type="NCBI Taxonomy" id="1888893"/>
    <lineage>
        <taxon>Bacteria</taxon>
        <taxon>Pseudomonadati</taxon>
        <taxon>Pseudomonadota</taxon>
        <taxon>Betaproteobacteria</taxon>
        <taxon>Burkholderiales</taxon>
        <taxon>Alcaligenaceae</taxon>
        <taxon>Parvibium</taxon>
    </lineage>
</organism>
<feature type="domain" description="Metallo-beta-lactamase" evidence="8">
    <location>
        <begin position="26"/>
        <end position="196"/>
    </location>
</feature>
<evidence type="ECO:0000256" key="3">
    <source>
        <dbReference type="ARBA" id="ARBA00006759"/>
    </source>
</evidence>
<dbReference type="CDD" id="cd07723">
    <property type="entry name" value="hydroxyacylglutathione_hydrolase_MBL-fold"/>
    <property type="match status" value="1"/>
</dbReference>
<keyword evidence="6 7" id="KW-0862">Zinc</keyword>
<evidence type="ECO:0000256" key="6">
    <source>
        <dbReference type="ARBA" id="ARBA00022833"/>
    </source>
</evidence>
<dbReference type="GO" id="GO:0004416">
    <property type="term" value="F:hydroxyacylglutathione hydrolase activity"/>
    <property type="evidence" value="ECO:0007669"/>
    <property type="project" value="UniProtKB-UniRule"/>
</dbReference>
<comment type="catalytic activity">
    <reaction evidence="1 7">
        <text>an S-(2-hydroxyacyl)glutathione + H2O = a 2-hydroxy carboxylate + glutathione + H(+)</text>
        <dbReference type="Rhea" id="RHEA:21864"/>
        <dbReference type="ChEBI" id="CHEBI:15377"/>
        <dbReference type="ChEBI" id="CHEBI:15378"/>
        <dbReference type="ChEBI" id="CHEBI:57925"/>
        <dbReference type="ChEBI" id="CHEBI:58896"/>
        <dbReference type="ChEBI" id="CHEBI:71261"/>
        <dbReference type="EC" id="3.1.2.6"/>
    </reaction>
</comment>
<evidence type="ECO:0000256" key="1">
    <source>
        <dbReference type="ARBA" id="ARBA00001623"/>
    </source>
</evidence>
<dbReference type="NCBIfam" id="TIGR03413">
    <property type="entry name" value="GSH_gloB"/>
    <property type="match status" value="1"/>
</dbReference>
<feature type="binding site" evidence="7">
    <location>
        <position position="77"/>
    </location>
    <ligand>
        <name>Zn(2+)</name>
        <dbReference type="ChEBI" id="CHEBI:29105"/>
        <label>1</label>
    </ligand>
</feature>
<comment type="caution">
    <text evidence="9">The sequence shown here is derived from an EMBL/GenBank/DDBJ whole genome shotgun (WGS) entry which is preliminary data.</text>
</comment>
<name>A0A368L6L6_9BURK</name>
<dbReference type="InterPro" id="IPR050110">
    <property type="entry name" value="Glyoxalase_II_hydrolase"/>
</dbReference>
<feature type="binding site" evidence="7">
    <location>
        <position position="79"/>
    </location>
    <ligand>
        <name>Zn(2+)</name>
        <dbReference type="ChEBI" id="CHEBI:29105"/>
        <label>2</label>
    </ligand>
</feature>
<dbReference type="HAMAP" id="MF_01374">
    <property type="entry name" value="Glyoxalase_2"/>
    <property type="match status" value="1"/>
</dbReference>
<comment type="subunit">
    <text evidence="7">Monomer.</text>
</comment>
<dbReference type="InterPro" id="IPR035680">
    <property type="entry name" value="Clx_II_MBL"/>
</dbReference>
<dbReference type="AlphaFoldDB" id="A0A368L6L6"/>
<proteinExistence type="inferred from homology"/>
<dbReference type="UniPathway" id="UPA00619">
    <property type="reaction ID" value="UER00676"/>
</dbReference>
<comment type="cofactor">
    <cofactor evidence="7">
        <name>Zn(2+)</name>
        <dbReference type="ChEBI" id="CHEBI:29105"/>
    </cofactor>
    <text evidence="7">Binds 2 Zn(2+) ions per subunit.</text>
</comment>
<dbReference type="EC" id="3.1.2.6" evidence="7"/>
<keyword evidence="5 7" id="KW-0378">Hydrolase</keyword>